<protein>
    <recommendedName>
        <fullName evidence="8">ATPase synthesis protein 25</fullName>
    </recommendedName>
</protein>
<keyword evidence="11" id="KW-1185">Reference proteome</keyword>
<gene>
    <name evidence="10" type="ORF">CC78DRAFT_529755</name>
</gene>
<feature type="region of interest" description="Disordered" evidence="9">
    <location>
        <begin position="317"/>
        <end position="382"/>
    </location>
</feature>
<reference evidence="11" key="1">
    <citation type="journal article" date="2020" name="Stud. Mycol.">
        <title>101 Dothideomycetes genomes: A test case for predicting lifestyles and emergence of pathogens.</title>
        <authorList>
            <person name="Haridas S."/>
            <person name="Albert R."/>
            <person name="Binder M."/>
            <person name="Bloem J."/>
            <person name="LaButti K."/>
            <person name="Salamov A."/>
            <person name="Andreopoulos B."/>
            <person name="Baker S."/>
            <person name="Barry K."/>
            <person name="Bills G."/>
            <person name="Bluhm B."/>
            <person name="Cannon C."/>
            <person name="Castanera R."/>
            <person name="Culley D."/>
            <person name="Daum C."/>
            <person name="Ezra D."/>
            <person name="Gonzalez J."/>
            <person name="Henrissat B."/>
            <person name="Kuo A."/>
            <person name="Liang C."/>
            <person name="Lipzen A."/>
            <person name="Lutzoni F."/>
            <person name="Magnuson J."/>
            <person name="Mondo S."/>
            <person name="Nolan M."/>
            <person name="Ohm R."/>
            <person name="Pangilinan J."/>
            <person name="Park H.-J."/>
            <person name="Ramirez L."/>
            <person name="Alfaro M."/>
            <person name="Sun H."/>
            <person name="Tritt A."/>
            <person name="Yoshinaga Y."/>
            <person name="Zwiers L.-H."/>
            <person name="Turgeon B."/>
            <person name="Goodwin S."/>
            <person name="Spatafora J."/>
            <person name="Crous P."/>
            <person name="Grigoriev I."/>
        </authorList>
    </citation>
    <scope>NUCLEOTIDE SEQUENCE [LARGE SCALE GENOMIC DNA]</scope>
    <source>
        <strain evidence="11">CBS 304.66</strain>
    </source>
</reference>
<dbReference type="PANTHER" id="PTHR28087:SF1">
    <property type="entry name" value="ATPASE SYNTHESIS PROTEIN 25, MITOCHONDRIAL"/>
    <property type="match status" value="1"/>
</dbReference>
<evidence type="ECO:0000256" key="6">
    <source>
        <dbReference type="ARBA" id="ARBA00023128"/>
    </source>
</evidence>
<dbReference type="GO" id="GO:0048255">
    <property type="term" value="P:mRNA stabilization"/>
    <property type="evidence" value="ECO:0007669"/>
    <property type="project" value="TreeGrafter"/>
</dbReference>
<evidence type="ECO:0000256" key="8">
    <source>
        <dbReference type="RuleBase" id="RU367062"/>
    </source>
</evidence>
<evidence type="ECO:0000256" key="7">
    <source>
        <dbReference type="ARBA" id="ARBA00023136"/>
    </source>
</evidence>
<dbReference type="Proteomes" id="UP000800093">
    <property type="component" value="Unassembled WGS sequence"/>
</dbReference>
<evidence type="ECO:0000313" key="10">
    <source>
        <dbReference type="EMBL" id="KAF2268777.1"/>
    </source>
</evidence>
<dbReference type="OrthoDB" id="107372at2759"/>
<sequence length="390" mass="43277">MLSFPRAVSASLSCNCCRQAIIRSFTAQLHSSSLSRSYPPWASRPFTSTSTPRKDAGFEVLKRKEDRTLTSSNTSAETETPASETSKPAKPSPHQAPIPWYLQPQHSPPLAPSNPQPLIPQLPPKSPPLLEILLTHISLNLGLDDLLLLDLRHLDPPPALGSNLIMILGTARSEKHLHVSADRFCRWLRREHNLRANAAGLLGRNELKIKMRRKAKRMKMLANVGVLDADASANIDDGIRTGWICCTLGRVRAHPDDVNVPGAEKENFVGFREVSGGVNVVVQMFTEEKRAEIDLETLWGGIVRTSERENRRVDKELMEEGEEDGDREIVPQTSRPFVYRPPGDVPGSSSANQPLKFYKPKSTVGDPFPTTSNSNSNSARQLRRLHTVCL</sequence>
<dbReference type="InterPro" id="IPR043519">
    <property type="entry name" value="NT_sf"/>
</dbReference>
<evidence type="ECO:0000256" key="3">
    <source>
        <dbReference type="ARBA" id="ARBA00010787"/>
    </source>
</evidence>
<evidence type="ECO:0000256" key="5">
    <source>
        <dbReference type="ARBA" id="ARBA00022946"/>
    </source>
</evidence>
<feature type="compositionally biased region" description="Basic and acidic residues" evidence="9">
    <location>
        <begin position="52"/>
        <end position="68"/>
    </location>
</feature>
<dbReference type="EMBL" id="ML986585">
    <property type="protein sequence ID" value="KAF2268777.1"/>
    <property type="molecule type" value="Genomic_DNA"/>
</dbReference>
<keyword evidence="4 8" id="KW-0999">Mitochondrion inner membrane</keyword>
<keyword evidence="5 8" id="KW-0809">Transit peptide</keyword>
<proteinExistence type="inferred from homology"/>
<organism evidence="10 11">
    <name type="scientific">Lojkania enalia</name>
    <dbReference type="NCBI Taxonomy" id="147567"/>
    <lineage>
        <taxon>Eukaryota</taxon>
        <taxon>Fungi</taxon>
        <taxon>Dikarya</taxon>
        <taxon>Ascomycota</taxon>
        <taxon>Pezizomycotina</taxon>
        <taxon>Dothideomycetes</taxon>
        <taxon>Pleosporomycetidae</taxon>
        <taxon>Pleosporales</taxon>
        <taxon>Pleosporales incertae sedis</taxon>
        <taxon>Lojkania</taxon>
    </lineage>
</organism>
<comment type="function">
    <text evidence="1">Probable mitochondrial mRNA stabilization factor.</text>
</comment>
<comment type="subcellular location">
    <subcellularLocation>
        <location evidence="2 8">Mitochondrion inner membrane</location>
        <topology evidence="2 8">Peripheral membrane protein</topology>
        <orientation evidence="2 8">Matrix side</orientation>
    </subcellularLocation>
</comment>
<comment type="similarity">
    <text evidence="3 8">Belongs to the ATP25 family.</text>
</comment>
<feature type="compositionally biased region" description="Low complexity" evidence="9">
    <location>
        <begin position="70"/>
        <end position="86"/>
    </location>
</feature>
<keyword evidence="7 8" id="KW-0472">Membrane</keyword>
<evidence type="ECO:0000256" key="9">
    <source>
        <dbReference type="SAM" id="MobiDB-lite"/>
    </source>
</evidence>
<dbReference type="AlphaFoldDB" id="A0A9P4KGM8"/>
<dbReference type="GO" id="GO:0140053">
    <property type="term" value="P:mitochondrial gene expression"/>
    <property type="evidence" value="ECO:0007669"/>
    <property type="project" value="UniProtKB-UniRule"/>
</dbReference>
<dbReference type="Gene3D" id="3.30.460.10">
    <property type="entry name" value="Beta Polymerase, domain 2"/>
    <property type="match status" value="1"/>
</dbReference>
<comment type="function">
    <text evidence="8">Mitochondrial mRNA stabilization factor.</text>
</comment>
<keyword evidence="6 8" id="KW-0496">Mitochondrion</keyword>
<name>A0A9P4KGM8_9PLEO</name>
<dbReference type="InterPro" id="IPR040152">
    <property type="entry name" value="Atp25"/>
</dbReference>
<dbReference type="PANTHER" id="PTHR28087">
    <property type="entry name" value="ATPASE SYNTHESIS PROTEIN 25, MITOCHONDRIAL"/>
    <property type="match status" value="1"/>
</dbReference>
<evidence type="ECO:0000256" key="4">
    <source>
        <dbReference type="ARBA" id="ARBA00022792"/>
    </source>
</evidence>
<feature type="compositionally biased region" description="Pro residues" evidence="9">
    <location>
        <begin position="106"/>
        <end position="118"/>
    </location>
</feature>
<evidence type="ECO:0000256" key="2">
    <source>
        <dbReference type="ARBA" id="ARBA00004443"/>
    </source>
</evidence>
<dbReference type="GO" id="GO:0005743">
    <property type="term" value="C:mitochondrial inner membrane"/>
    <property type="evidence" value="ECO:0007669"/>
    <property type="project" value="UniProtKB-SubCell"/>
</dbReference>
<comment type="caution">
    <text evidence="10">The sequence shown here is derived from an EMBL/GenBank/DDBJ whole genome shotgun (WGS) entry which is preliminary data.</text>
</comment>
<dbReference type="FunFam" id="3.30.460.10:FF:000044">
    <property type="entry name" value="ATPase synthesis protein 25, mitochondrial"/>
    <property type="match status" value="1"/>
</dbReference>
<accession>A0A9P4KGM8</accession>
<evidence type="ECO:0000313" key="11">
    <source>
        <dbReference type="Proteomes" id="UP000800093"/>
    </source>
</evidence>
<feature type="region of interest" description="Disordered" evidence="9">
    <location>
        <begin position="34"/>
        <end position="118"/>
    </location>
</feature>
<evidence type="ECO:0000256" key="1">
    <source>
        <dbReference type="ARBA" id="ARBA00003470"/>
    </source>
</evidence>